<evidence type="ECO:0000256" key="2">
    <source>
        <dbReference type="ARBA" id="ARBA00004651"/>
    </source>
</evidence>
<keyword evidence="6 13" id="KW-0812">Transmembrane</keyword>
<keyword evidence="16" id="KW-1185">Reference proteome</keyword>
<evidence type="ECO:0000256" key="13">
    <source>
        <dbReference type="SAM" id="Phobius"/>
    </source>
</evidence>
<dbReference type="OrthoDB" id="8536275at2"/>
<dbReference type="InterPro" id="IPR052168">
    <property type="entry name" value="Cytochrome_b561_oxidase"/>
</dbReference>
<keyword evidence="5" id="KW-0349">Heme</keyword>
<evidence type="ECO:0000256" key="12">
    <source>
        <dbReference type="ARBA" id="ARBA00037975"/>
    </source>
</evidence>
<evidence type="ECO:0000256" key="6">
    <source>
        <dbReference type="ARBA" id="ARBA00022692"/>
    </source>
</evidence>
<dbReference type="PANTHER" id="PTHR30529:SF7">
    <property type="entry name" value="CYTOCHROME B561 BACTERIAL_NI-HYDROGENASE DOMAIN-CONTAINING PROTEIN"/>
    <property type="match status" value="1"/>
</dbReference>
<evidence type="ECO:0000313" key="16">
    <source>
        <dbReference type="Proteomes" id="UP000184339"/>
    </source>
</evidence>
<dbReference type="GO" id="GO:0046872">
    <property type="term" value="F:metal ion binding"/>
    <property type="evidence" value="ECO:0007669"/>
    <property type="project" value="UniProtKB-KW"/>
</dbReference>
<evidence type="ECO:0000313" key="15">
    <source>
        <dbReference type="EMBL" id="SHN42293.1"/>
    </source>
</evidence>
<dbReference type="STRING" id="551987.SAMN05192549_1149"/>
<evidence type="ECO:0000256" key="7">
    <source>
        <dbReference type="ARBA" id="ARBA00022723"/>
    </source>
</evidence>
<evidence type="ECO:0000256" key="9">
    <source>
        <dbReference type="ARBA" id="ARBA00022989"/>
    </source>
</evidence>
<proteinExistence type="inferred from homology"/>
<keyword evidence="4" id="KW-1003">Cell membrane</keyword>
<evidence type="ECO:0000256" key="11">
    <source>
        <dbReference type="ARBA" id="ARBA00023136"/>
    </source>
</evidence>
<keyword evidence="3" id="KW-0813">Transport</keyword>
<gene>
    <name evidence="15" type="ORF">SAMN05192549_1149</name>
</gene>
<evidence type="ECO:0000256" key="1">
    <source>
        <dbReference type="ARBA" id="ARBA00001970"/>
    </source>
</evidence>
<feature type="transmembrane region" description="Helical" evidence="13">
    <location>
        <begin position="12"/>
        <end position="33"/>
    </location>
</feature>
<protein>
    <submittedName>
        <fullName evidence="15">Cytochrome b561</fullName>
    </submittedName>
</protein>
<evidence type="ECO:0000256" key="3">
    <source>
        <dbReference type="ARBA" id="ARBA00022448"/>
    </source>
</evidence>
<dbReference type="GO" id="GO:0020037">
    <property type="term" value="F:heme binding"/>
    <property type="evidence" value="ECO:0007669"/>
    <property type="project" value="TreeGrafter"/>
</dbReference>
<comment type="cofactor">
    <cofactor evidence="1">
        <name>heme b</name>
        <dbReference type="ChEBI" id="CHEBI:60344"/>
    </cofactor>
</comment>
<keyword evidence="10" id="KW-0408">Iron</keyword>
<feature type="transmembrane region" description="Helical" evidence="13">
    <location>
        <begin position="145"/>
        <end position="166"/>
    </location>
</feature>
<dbReference type="AlphaFoldDB" id="A0A1M7R7Q1"/>
<comment type="similarity">
    <text evidence="12">Belongs to the cytochrome b561 family.</text>
</comment>
<keyword evidence="8" id="KW-0249">Electron transport</keyword>
<keyword evidence="7" id="KW-0479">Metal-binding</keyword>
<dbReference type="InterPro" id="IPR011577">
    <property type="entry name" value="Cyt_b561_bac/Ni-Hgenase"/>
</dbReference>
<feature type="domain" description="Cytochrome b561 bacterial/Ni-hydrogenase" evidence="14">
    <location>
        <begin position="7"/>
        <end position="178"/>
    </location>
</feature>
<dbReference type="PANTHER" id="PTHR30529">
    <property type="entry name" value="CYTOCHROME B561"/>
    <property type="match status" value="1"/>
</dbReference>
<comment type="subcellular location">
    <subcellularLocation>
        <location evidence="2">Cell membrane</location>
        <topology evidence="2">Multi-pass membrane protein</topology>
    </subcellularLocation>
</comment>
<keyword evidence="11 13" id="KW-0472">Membrane</keyword>
<dbReference type="Pfam" id="PF01292">
    <property type="entry name" value="Ni_hydr_CYTB"/>
    <property type="match status" value="1"/>
</dbReference>
<dbReference type="GO" id="GO:0005886">
    <property type="term" value="C:plasma membrane"/>
    <property type="evidence" value="ECO:0007669"/>
    <property type="project" value="UniProtKB-SubCell"/>
</dbReference>
<dbReference type="GO" id="GO:0022904">
    <property type="term" value="P:respiratory electron transport chain"/>
    <property type="evidence" value="ECO:0007669"/>
    <property type="project" value="InterPro"/>
</dbReference>
<dbReference type="RefSeq" id="WP_072788580.1">
    <property type="nucleotide sequence ID" value="NZ_FRCX01000014.1"/>
</dbReference>
<evidence type="ECO:0000256" key="4">
    <source>
        <dbReference type="ARBA" id="ARBA00022475"/>
    </source>
</evidence>
<evidence type="ECO:0000256" key="5">
    <source>
        <dbReference type="ARBA" id="ARBA00022617"/>
    </source>
</evidence>
<evidence type="ECO:0000259" key="14">
    <source>
        <dbReference type="Pfam" id="PF01292"/>
    </source>
</evidence>
<evidence type="ECO:0000256" key="10">
    <source>
        <dbReference type="ARBA" id="ARBA00023004"/>
    </source>
</evidence>
<reference evidence="16" key="1">
    <citation type="submission" date="2016-11" db="EMBL/GenBank/DDBJ databases">
        <authorList>
            <person name="Varghese N."/>
            <person name="Submissions S."/>
        </authorList>
    </citation>
    <scope>NUCLEOTIDE SEQUENCE [LARGE SCALE GENOMIC DNA]</scope>
    <source>
        <strain evidence="16">Sac-22</strain>
    </source>
</reference>
<feature type="transmembrane region" description="Helical" evidence="13">
    <location>
        <begin position="39"/>
        <end position="61"/>
    </location>
</feature>
<feature type="transmembrane region" description="Helical" evidence="13">
    <location>
        <begin position="82"/>
        <end position="103"/>
    </location>
</feature>
<sequence length="182" mass="20042">MDTVKKFSAVTVALHWLVALGILGLIAVGIYMVETESFHLYHIHKSFGLLVFAVILVRLTWRWRNGLPQPVRAMSKVEHHTAVAAHLVLLILTVVLPITGMIYSGASGNGFGIFSFEIFPSRYANGQAIPFSQQWSDLGQAAHGLLGYLLLILIALHAAAALKHHLLDKDGTLLRMLGRRVD</sequence>
<evidence type="ECO:0000256" key="8">
    <source>
        <dbReference type="ARBA" id="ARBA00022982"/>
    </source>
</evidence>
<dbReference type="EMBL" id="FRCX01000014">
    <property type="protein sequence ID" value="SHN42293.1"/>
    <property type="molecule type" value="Genomic_DNA"/>
</dbReference>
<dbReference type="Gene3D" id="1.20.950.20">
    <property type="entry name" value="Transmembrane di-heme cytochromes, Chain C"/>
    <property type="match status" value="1"/>
</dbReference>
<organism evidence="15 16">
    <name type="scientific">Duganella sacchari</name>
    <dbReference type="NCBI Taxonomy" id="551987"/>
    <lineage>
        <taxon>Bacteria</taxon>
        <taxon>Pseudomonadati</taxon>
        <taxon>Pseudomonadota</taxon>
        <taxon>Betaproteobacteria</taxon>
        <taxon>Burkholderiales</taxon>
        <taxon>Oxalobacteraceae</taxon>
        <taxon>Telluria group</taxon>
        <taxon>Duganella</taxon>
    </lineage>
</organism>
<dbReference type="Proteomes" id="UP000184339">
    <property type="component" value="Unassembled WGS sequence"/>
</dbReference>
<accession>A0A1M7R7Q1</accession>
<name>A0A1M7R7Q1_9BURK</name>
<dbReference type="InterPro" id="IPR016174">
    <property type="entry name" value="Di-haem_cyt_TM"/>
</dbReference>
<dbReference type="GO" id="GO:0009055">
    <property type="term" value="F:electron transfer activity"/>
    <property type="evidence" value="ECO:0007669"/>
    <property type="project" value="InterPro"/>
</dbReference>
<dbReference type="SUPFAM" id="SSF81342">
    <property type="entry name" value="Transmembrane di-heme cytochromes"/>
    <property type="match status" value="1"/>
</dbReference>
<keyword evidence="9 13" id="KW-1133">Transmembrane helix</keyword>